<dbReference type="InterPro" id="IPR000997">
    <property type="entry name" value="Cholinesterase"/>
</dbReference>
<dbReference type="AlphaFoldDB" id="A0A3E2H2J6"/>
<evidence type="ECO:0000313" key="6">
    <source>
        <dbReference type="EMBL" id="RFU27213.1"/>
    </source>
</evidence>
<evidence type="ECO:0000256" key="2">
    <source>
        <dbReference type="ARBA" id="ARBA00022801"/>
    </source>
</evidence>
<proteinExistence type="inferred from homology"/>
<feature type="chain" id="PRO_5017496946" description="Carboxylic ester hydrolase" evidence="4">
    <location>
        <begin position="20"/>
        <end position="533"/>
    </location>
</feature>
<dbReference type="InterPro" id="IPR002018">
    <property type="entry name" value="CarbesteraseB"/>
</dbReference>
<dbReference type="OrthoDB" id="408631at2759"/>
<dbReference type="Pfam" id="PF00135">
    <property type="entry name" value="COesterase"/>
    <property type="match status" value="1"/>
</dbReference>
<comment type="caution">
    <text evidence="6">The sequence shown here is derived from an EMBL/GenBank/DDBJ whole genome shotgun (WGS) entry which is preliminary data.</text>
</comment>
<dbReference type="Gene3D" id="3.40.50.1820">
    <property type="entry name" value="alpha/beta hydrolase"/>
    <property type="match status" value="1"/>
</dbReference>
<feature type="active site" description="Acyl-ester intermediate" evidence="3">
    <location>
        <position position="209"/>
    </location>
</feature>
<evidence type="ECO:0000256" key="3">
    <source>
        <dbReference type="PIRSR" id="PIRSR600997-1"/>
    </source>
</evidence>
<dbReference type="EMBL" id="NCSJ02000217">
    <property type="protein sequence ID" value="RFU27213.1"/>
    <property type="molecule type" value="Genomic_DNA"/>
</dbReference>
<dbReference type="OMA" id="TTFGPQC"/>
<feature type="non-terminal residue" evidence="6">
    <location>
        <position position="1"/>
    </location>
</feature>
<dbReference type="InterPro" id="IPR050309">
    <property type="entry name" value="Type-B_Carboxylest/Lipase"/>
</dbReference>
<dbReference type="EC" id="3.1.1.-" evidence="4"/>
<dbReference type="Proteomes" id="UP000258309">
    <property type="component" value="Unassembled WGS sequence"/>
</dbReference>
<dbReference type="SUPFAM" id="SSF53474">
    <property type="entry name" value="alpha/beta-Hydrolases"/>
    <property type="match status" value="1"/>
</dbReference>
<sequence length="533" mass="58573">MELFRSYVVLLAILGTTFANKLTSVVVLGNGAVQGSLRDENGILAFKGIPFAEPPVGNLRWRPPYPAPPWKGIRNGTEFGSTCVSALEGAPVTSPQNEDCLTVNVWTGASQQDEKLPVMVWIYGGGFQYGSSADPMYSGEILAQENVIVVSFNYRLGVLGFLALAELDLEGPPSGNFGLQDQVAALKWVQDNISAFGGDPNNVTVFGESAGSHAIGILMTSPLAQGLFHKAILQSGAFWDTNHGSLSEFSETRQKGLTLLKNLNVSSLRELRALPAQVVNSVALWDTNFDPAASAFSPNIDGYVVPINPAQAFDEGRQMKIPILIGWNEEEQYPFRPFALPHRSAVEFRYAAESYFVAAARKFFSLYPAVTDDQANISADALIGDLVIRQQTWEAADSHSQIRTLPVYVYYFTYVSAYSPIASHGADLVFTLGSLVPNQIVPSAPPPDGQDKLFSKKLRAYWTNFAKHGDPNDERAGLPFWPTYVGQEHILELGNNISTIEYPLHRFRFLKSLRTNGVLPRRWKQFNDSVATE</sequence>
<keyword evidence="2 4" id="KW-0378">Hydrolase</keyword>
<feature type="domain" description="Carboxylesterase type B" evidence="5">
    <location>
        <begin position="24"/>
        <end position="497"/>
    </location>
</feature>
<dbReference type="GO" id="GO:0004104">
    <property type="term" value="F:cholinesterase activity"/>
    <property type="evidence" value="ECO:0007669"/>
    <property type="project" value="InterPro"/>
</dbReference>
<dbReference type="InterPro" id="IPR019826">
    <property type="entry name" value="Carboxylesterase_B_AS"/>
</dbReference>
<keyword evidence="4" id="KW-0732">Signal</keyword>
<accession>A0A3E2H2J6</accession>
<dbReference type="PRINTS" id="PR00878">
    <property type="entry name" value="CHOLNESTRASE"/>
</dbReference>
<dbReference type="PANTHER" id="PTHR11559">
    <property type="entry name" value="CARBOXYLESTERASE"/>
    <property type="match status" value="1"/>
</dbReference>
<dbReference type="STRING" id="5539.A0A3E2H2J6"/>
<name>A0A3E2H2J6_SCYLI</name>
<evidence type="ECO:0000256" key="4">
    <source>
        <dbReference type="RuleBase" id="RU361235"/>
    </source>
</evidence>
<evidence type="ECO:0000313" key="7">
    <source>
        <dbReference type="Proteomes" id="UP000258309"/>
    </source>
</evidence>
<feature type="signal peptide" evidence="4">
    <location>
        <begin position="1"/>
        <end position="19"/>
    </location>
</feature>
<reference evidence="6 7" key="1">
    <citation type="submission" date="2018-05" db="EMBL/GenBank/DDBJ databases">
        <title>Draft genome sequence of Scytalidium lignicola DSM 105466, a ubiquitous saprotrophic fungus.</title>
        <authorList>
            <person name="Buettner E."/>
            <person name="Gebauer A.M."/>
            <person name="Hofrichter M."/>
            <person name="Liers C."/>
            <person name="Kellner H."/>
        </authorList>
    </citation>
    <scope>NUCLEOTIDE SEQUENCE [LARGE SCALE GENOMIC DNA]</scope>
    <source>
        <strain evidence="6 7">DSM 105466</strain>
    </source>
</reference>
<keyword evidence="7" id="KW-1185">Reference proteome</keyword>
<organism evidence="6 7">
    <name type="scientific">Scytalidium lignicola</name>
    <name type="common">Hyphomycete</name>
    <dbReference type="NCBI Taxonomy" id="5539"/>
    <lineage>
        <taxon>Eukaryota</taxon>
        <taxon>Fungi</taxon>
        <taxon>Dikarya</taxon>
        <taxon>Ascomycota</taxon>
        <taxon>Pezizomycotina</taxon>
        <taxon>Leotiomycetes</taxon>
        <taxon>Leotiomycetes incertae sedis</taxon>
        <taxon>Scytalidium</taxon>
    </lineage>
</organism>
<evidence type="ECO:0000259" key="5">
    <source>
        <dbReference type="Pfam" id="PF00135"/>
    </source>
</evidence>
<feature type="active site" description="Charge relay system" evidence="3">
    <location>
        <position position="331"/>
    </location>
</feature>
<dbReference type="InterPro" id="IPR029058">
    <property type="entry name" value="AB_hydrolase_fold"/>
</dbReference>
<feature type="active site" description="Charge relay system" evidence="3">
    <location>
        <position position="424"/>
    </location>
</feature>
<feature type="non-terminal residue" evidence="6">
    <location>
        <position position="533"/>
    </location>
</feature>
<gene>
    <name evidence="6" type="ORF">B7463_g9126</name>
</gene>
<dbReference type="PROSITE" id="PS00122">
    <property type="entry name" value="CARBOXYLESTERASE_B_1"/>
    <property type="match status" value="1"/>
</dbReference>
<evidence type="ECO:0000256" key="1">
    <source>
        <dbReference type="ARBA" id="ARBA00005964"/>
    </source>
</evidence>
<protein>
    <recommendedName>
        <fullName evidence="4">Carboxylic ester hydrolase</fullName>
        <ecNumber evidence="4">3.1.1.-</ecNumber>
    </recommendedName>
</protein>
<comment type="similarity">
    <text evidence="1 4">Belongs to the type-B carboxylesterase/lipase family.</text>
</comment>